<sequence length="95" mass="10582">MNATVLALAVFATTASSTSWSMMLMLCSFRMWQMPWNSEPHTIRLLAPWSISSTLFTLSIGFFTASPGHSRIVHWYESFCGPVVTAVTMFSSLVI</sequence>
<dbReference type="AlphaFoldDB" id="A0A2M3ZS75"/>
<name>A0A2M3ZS75_9DIPT</name>
<keyword evidence="1" id="KW-0812">Transmembrane</keyword>
<feature type="transmembrane region" description="Helical" evidence="1">
    <location>
        <begin position="41"/>
        <end position="63"/>
    </location>
</feature>
<organism evidence="2">
    <name type="scientific">Anopheles braziliensis</name>
    <dbReference type="NCBI Taxonomy" id="58242"/>
    <lineage>
        <taxon>Eukaryota</taxon>
        <taxon>Metazoa</taxon>
        <taxon>Ecdysozoa</taxon>
        <taxon>Arthropoda</taxon>
        <taxon>Hexapoda</taxon>
        <taxon>Insecta</taxon>
        <taxon>Pterygota</taxon>
        <taxon>Neoptera</taxon>
        <taxon>Endopterygota</taxon>
        <taxon>Diptera</taxon>
        <taxon>Nematocera</taxon>
        <taxon>Culicoidea</taxon>
        <taxon>Culicidae</taxon>
        <taxon>Anophelinae</taxon>
        <taxon>Anopheles</taxon>
    </lineage>
</organism>
<reference evidence="2" key="1">
    <citation type="submission" date="2018-01" db="EMBL/GenBank/DDBJ databases">
        <title>An insight into the sialome of Amazonian anophelines.</title>
        <authorList>
            <person name="Ribeiro J.M."/>
            <person name="Scarpassa V."/>
            <person name="Calvo E."/>
        </authorList>
    </citation>
    <scope>NUCLEOTIDE SEQUENCE</scope>
    <source>
        <tissue evidence="2">Salivary glands</tissue>
    </source>
</reference>
<feature type="transmembrane region" description="Helical" evidence="1">
    <location>
        <begin position="75"/>
        <end position="94"/>
    </location>
</feature>
<dbReference type="EMBL" id="GGFM01010594">
    <property type="protein sequence ID" value="MBW31345.1"/>
    <property type="molecule type" value="Transcribed_RNA"/>
</dbReference>
<evidence type="ECO:0000256" key="1">
    <source>
        <dbReference type="SAM" id="Phobius"/>
    </source>
</evidence>
<proteinExistence type="predicted"/>
<keyword evidence="1" id="KW-1133">Transmembrane helix</keyword>
<protein>
    <submittedName>
        <fullName evidence="2">Putative secreted peptide</fullName>
    </submittedName>
</protein>
<accession>A0A2M3ZS75</accession>
<keyword evidence="1" id="KW-0472">Membrane</keyword>
<evidence type="ECO:0000313" key="2">
    <source>
        <dbReference type="EMBL" id="MBW31345.1"/>
    </source>
</evidence>